<dbReference type="InterPro" id="IPR023375">
    <property type="entry name" value="ADC_dom_sf"/>
</dbReference>
<dbReference type="Proteomes" id="UP000093819">
    <property type="component" value="Unassembled WGS sequence"/>
</dbReference>
<gene>
    <name evidence="1" type="ORF">A5635_26820</name>
</gene>
<accession>A0A1A3NBR5</accession>
<name>A0A1A3NBR5_MYCAS</name>
<dbReference type="AlphaFoldDB" id="A0A1A3NBR5"/>
<dbReference type="EMBL" id="LZLR01000154">
    <property type="protein sequence ID" value="OBK19231.1"/>
    <property type="molecule type" value="Genomic_DNA"/>
</dbReference>
<dbReference type="Pfam" id="PF06314">
    <property type="entry name" value="ADC"/>
    <property type="match status" value="1"/>
</dbReference>
<dbReference type="RefSeq" id="WP_065036606.1">
    <property type="nucleotide sequence ID" value="NZ_LZLR01000154.1"/>
</dbReference>
<dbReference type="Gene3D" id="2.40.400.10">
    <property type="entry name" value="Acetoacetate decarboxylase-like"/>
    <property type="match status" value="1"/>
</dbReference>
<dbReference type="InterPro" id="IPR010451">
    <property type="entry name" value="Acetoacetate_decarboxylase"/>
</dbReference>
<evidence type="ECO:0000313" key="1">
    <source>
        <dbReference type="EMBL" id="OBK19231.1"/>
    </source>
</evidence>
<protein>
    <submittedName>
        <fullName evidence="1">Acetoacetate decarboxylase</fullName>
    </submittedName>
</protein>
<evidence type="ECO:0000313" key="2">
    <source>
        <dbReference type="Proteomes" id="UP000093819"/>
    </source>
</evidence>
<reference evidence="1 2" key="1">
    <citation type="submission" date="2016-06" db="EMBL/GenBank/DDBJ databases">
        <authorList>
            <person name="Kjaerup R.B."/>
            <person name="Dalgaard T.S."/>
            <person name="Juul-Madsen H.R."/>
        </authorList>
    </citation>
    <scope>NUCLEOTIDE SEQUENCE [LARGE SCALE GENOMIC DNA]</scope>
    <source>
        <strain evidence="1 2">1245335.1</strain>
    </source>
</reference>
<dbReference type="OrthoDB" id="1633687at2"/>
<proteinExistence type="predicted"/>
<comment type="caution">
    <text evidence="1">The sequence shown here is derived from an EMBL/GenBank/DDBJ whole genome shotgun (WGS) entry which is preliminary data.</text>
</comment>
<dbReference type="SUPFAM" id="SSF160104">
    <property type="entry name" value="Acetoacetate decarboxylase-like"/>
    <property type="match status" value="1"/>
</dbReference>
<sequence length="236" mass="25834">MSVSQHTIAGTVLTMPVVIRKADQHSAMFSVDAKAAQRLIDYSGLEIFEYLPGRAILLQLLVRYIDGDLGKYHEYGTAFMVNKPGTHASGIRAMAKAATFIHQLPVDQEFTLEAGRTIWGYPKIMADFNVREGRKFAFDVSADGRLITGIEFGRGLPHPAPAQQSLTTYSHLDGVTREITSTMQTSGVRTRLGGARIRLGDHPYAKELATLGLPKRALMVQSAANVEMVFGDARAL</sequence>
<dbReference type="GO" id="GO:0016829">
    <property type="term" value="F:lyase activity"/>
    <property type="evidence" value="ECO:0007669"/>
    <property type="project" value="InterPro"/>
</dbReference>
<organism evidence="1 2">
    <name type="scientific">Mycobacterium asiaticum</name>
    <dbReference type="NCBI Taxonomy" id="1790"/>
    <lineage>
        <taxon>Bacteria</taxon>
        <taxon>Bacillati</taxon>
        <taxon>Actinomycetota</taxon>
        <taxon>Actinomycetes</taxon>
        <taxon>Mycobacteriales</taxon>
        <taxon>Mycobacteriaceae</taxon>
        <taxon>Mycobacterium</taxon>
    </lineage>
</organism>